<name>A0A7K3LV32_9ACTN</name>
<protein>
    <submittedName>
        <fullName evidence="2">Uncharacterized protein</fullName>
    </submittedName>
</protein>
<feature type="region of interest" description="Disordered" evidence="1">
    <location>
        <begin position="1"/>
        <end position="32"/>
    </location>
</feature>
<evidence type="ECO:0000313" key="2">
    <source>
        <dbReference type="EMBL" id="NDK91427.1"/>
    </source>
</evidence>
<dbReference type="EMBL" id="JAADZU010000068">
    <property type="protein sequence ID" value="NDK91427.1"/>
    <property type="molecule type" value="Genomic_DNA"/>
</dbReference>
<dbReference type="RefSeq" id="WP_059038646.1">
    <property type="nucleotide sequence ID" value="NZ_JAADZU010000068.1"/>
</dbReference>
<evidence type="ECO:0000256" key="1">
    <source>
        <dbReference type="SAM" id="MobiDB-lite"/>
    </source>
</evidence>
<proteinExistence type="predicted"/>
<comment type="caution">
    <text evidence="2">The sequence shown here is derived from an EMBL/GenBank/DDBJ whole genome shotgun (WGS) entry which is preliminary data.</text>
</comment>
<dbReference type="Proteomes" id="UP000466307">
    <property type="component" value="Unassembled WGS sequence"/>
</dbReference>
<organism evidence="2 3">
    <name type="scientific">Gordonia desulfuricans</name>
    <dbReference type="NCBI Taxonomy" id="89051"/>
    <lineage>
        <taxon>Bacteria</taxon>
        <taxon>Bacillati</taxon>
        <taxon>Actinomycetota</taxon>
        <taxon>Actinomycetes</taxon>
        <taxon>Mycobacteriales</taxon>
        <taxon>Gordoniaceae</taxon>
        <taxon>Gordonia</taxon>
    </lineage>
</organism>
<sequence>MTNQNQPTWARVRHGAGVALPTKGTDPDTGREVMGLIPTAVPISLEYVGPRTVHGPNGAHRVQVWIVPAEAWSEGDSVEIGPVPDGVIVEYEIPRPLVQHGVDTEAVAS</sequence>
<dbReference type="AlphaFoldDB" id="A0A7K3LV32"/>
<reference evidence="2 3" key="1">
    <citation type="submission" date="2020-01" db="EMBL/GenBank/DDBJ databases">
        <title>Investigation of new actinobacteria for the biodesulphurisation of diesel fuel.</title>
        <authorList>
            <person name="Athi Narayanan S.M."/>
        </authorList>
    </citation>
    <scope>NUCLEOTIDE SEQUENCE [LARGE SCALE GENOMIC DNA]</scope>
    <source>
        <strain evidence="2 3">213E</strain>
    </source>
</reference>
<evidence type="ECO:0000313" key="3">
    <source>
        <dbReference type="Proteomes" id="UP000466307"/>
    </source>
</evidence>
<keyword evidence="3" id="KW-1185">Reference proteome</keyword>
<gene>
    <name evidence="2" type="ORF">GYA93_17850</name>
</gene>
<accession>A0A7K3LV32</accession>